<dbReference type="RefSeq" id="WP_012686962.1">
    <property type="nucleotide sequence ID" value="NC_012520.1"/>
</dbReference>
<keyword evidence="3" id="KW-0547">Nucleotide-binding</keyword>
<dbReference type="PANTHER" id="PTHR43605">
    <property type="entry name" value="ACYL-COENZYME A SYNTHETASE"/>
    <property type="match status" value="1"/>
</dbReference>
<comment type="similarity">
    <text evidence="1">Belongs to the ATP-dependent AMP-binding enzyme family.</text>
</comment>
<dbReference type="HOGENOM" id="CLU_2635709_0_0_11"/>
<gene>
    <name evidence="6" type="ordered locus">ROP_pROB01-04850</name>
</gene>
<evidence type="ECO:0000313" key="7">
    <source>
        <dbReference type="Proteomes" id="UP000002212"/>
    </source>
</evidence>
<dbReference type="GO" id="GO:0015645">
    <property type="term" value="F:fatty acid ligase activity"/>
    <property type="evidence" value="ECO:0007669"/>
    <property type="project" value="TreeGrafter"/>
</dbReference>
<evidence type="ECO:0000259" key="5">
    <source>
        <dbReference type="Pfam" id="PF13193"/>
    </source>
</evidence>
<evidence type="ECO:0000256" key="1">
    <source>
        <dbReference type="ARBA" id="ARBA00006432"/>
    </source>
</evidence>
<dbReference type="GO" id="GO:0004321">
    <property type="term" value="F:fatty-acyl-CoA synthase activity"/>
    <property type="evidence" value="ECO:0007669"/>
    <property type="project" value="TreeGrafter"/>
</dbReference>
<dbReference type="SUPFAM" id="SSF56801">
    <property type="entry name" value="Acetyl-CoA synthetase-like"/>
    <property type="match status" value="1"/>
</dbReference>
<dbReference type="KEGG" id="rop:ROP_pROB01-04850"/>
<dbReference type="PATRIC" id="fig|632772.20.peg.8238"/>
<dbReference type="GO" id="GO:0006633">
    <property type="term" value="P:fatty acid biosynthetic process"/>
    <property type="evidence" value="ECO:0007669"/>
    <property type="project" value="TreeGrafter"/>
</dbReference>
<sequence>MVGLPDPDRGMVVHAAVVLVPDVAGDEAEVSALQDFVKSVLAPYKYPRSIEFISELPRIPNGKIQRYKLRESRPALS</sequence>
<dbReference type="InterPro" id="IPR045851">
    <property type="entry name" value="AMP-bd_C_sf"/>
</dbReference>
<proteinExistence type="inferred from homology"/>
<protein>
    <recommendedName>
        <fullName evidence="5">AMP-binding enzyme C-terminal domain-containing protein</fullName>
    </recommendedName>
</protein>
<evidence type="ECO:0000256" key="2">
    <source>
        <dbReference type="ARBA" id="ARBA00022598"/>
    </source>
</evidence>
<dbReference type="InterPro" id="IPR051087">
    <property type="entry name" value="Mitochondrial_ACSM"/>
</dbReference>
<geneLocation type="plasmid" evidence="6 7">
    <name>pROB01</name>
</geneLocation>
<dbReference type="Proteomes" id="UP000002212">
    <property type="component" value="Plasmid pROB01"/>
</dbReference>
<evidence type="ECO:0000256" key="4">
    <source>
        <dbReference type="ARBA" id="ARBA00022840"/>
    </source>
</evidence>
<dbReference type="AlphaFoldDB" id="C1BCC9"/>
<reference evidence="6 7" key="1">
    <citation type="submission" date="2009-03" db="EMBL/GenBank/DDBJ databases">
        <title>Comparison of the complete genome sequences of Rhodococcus erythropolis PR4 and Rhodococcus opacus B4.</title>
        <authorList>
            <person name="Takarada H."/>
            <person name="Sekine M."/>
            <person name="Hosoyama A."/>
            <person name="Yamada R."/>
            <person name="Fujisawa T."/>
            <person name="Omata S."/>
            <person name="Shimizu A."/>
            <person name="Tsukatani N."/>
            <person name="Tanikawa S."/>
            <person name="Fujita N."/>
            <person name="Harayama S."/>
        </authorList>
    </citation>
    <scope>NUCLEOTIDE SEQUENCE [LARGE SCALE GENOMIC DNA]</scope>
    <source>
        <strain evidence="6 7">B4</strain>
        <plasmid evidence="6 7">pROB01</plasmid>
    </source>
</reference>
<feature type="domain" description="AMP-binding enzyme C-terminal" evidence="5">
    <location>
        <begin position="2"/>
        <end position="63"/>
    </location>
</feature>
<keyword evidence="6" id="KW-0614">Plasmid</keyword>
<dbReference type="Pfam" id="PF13193">
    <property type="entry name" value="AMP-binding_C"/>
    <property type="match status" value="1"/>
</dbReference>
<dbReference type="Gene3D" id="3.30.300.30">
    <property type="match status" value="1"/>
</dbReference>
<dbReference type="PANTHER" id="PTHR43605:SF10">
    <property type="entry name" value="ACYL-COA SYNTHETASE MEDIUM CHAIN FAMILY MEMBER 3"/>
    <property type="match status" value="1"/>
</dbReference>
<dbReference type="InterPro" id="IPR025110">
    <property type="entry name" value="AMP-bd_C"/>
</dbReference>
<dbReference type="EMBL" id="AP011116">
    <property type="protein sequence ID" value="BAH55984.1"/>
    <property type="molecule type" value="Genomic_DNA"/>
</dbReference>
<keyword evidence="4" id="KW-0067">ATP-binding</keyword>
<keyword evidence="2" id="KW-0436">Ligase</keyword>
<dbReference type="GO" id="GO:0006637">
    <property type="term" value="P:acyl-CoA metabolic process"/>
    <property type="evidence" value="ECO:0007669"/>
    <property type="project" value="TreeGrafter"/>
</dbReference>
<dbReference type="GO" id="GO:0005524">
    <property type="term" value="F:ATP binding"/>
    <property type="evidence" value="ECO:0007669"/>
    <property type="project" value="UniProtKB-KW"/>
</dbReference>
<evidence type="ECO:0000313" key="6">
    <source>
        <dbReference type="EMBL" id="BAH55984.1"/>
    </source>
</evidence>
<name>C1BCC9_RHOOB</name>
<evidence type="ECO:0000256" key="3">
    <source>
        <dbReference type="ARBA" id="ARBA00022741"/>
    </source>
</evidence>
<organism evidence="6 7">
    <name type="scientific">Rhodococcus opacus (strain B4)</name>
    <dbReference type="NCBI Taxonomy" id="632772"/>
    <lineage>
        <taxon>Bacteria</taxon>
        <taxon>Bacillati</taxon>
        <taxon>Actinomycetota</taxon>
        <taxon>Actinomycetes</taxon>
        <taxon>Mycobacteriales</taxon>
        <taxon>Nocardiaceae</taxon>
        <taxon>Rhodococcus</taxon>
    </lineage>
</organism>
<accession>C1BCC9</accession>